<evidence type="ECO:0000313" key="9">
    <source>
        <dbReference type="EMBL" id="KAF2813336.1"/>
    </source>
</evidence>
<evidence type="ECO:0000313" key="11">
    <source>
        <dbReference type="RefSeq" id="XP_033580300.1"/>
    </source>
</evidence>
<comment type="catalytic activity">
    <reaction evidence="4 6">
        <text>O-phospho-L-threonyl-[protein] + H2O = L-threonyl-[protein] + phosphate</text>
        <dbReference type="Rhea" id="RHEA:47004"/>
        <dbReference type="Rhea" id="RHEA-COMP:11060"/>
        <dbReference type="Rhea" id="RHEA-COMP:11605"/>
        <dbReference type="ChEBI" id="CHEBI:15377"/>
        <dbReference type="ChEBI" id="CHEBI:30013"/>
        <dbReference type="ChEBI" id="CHEBI:43474"/>
        <dbReference type="ChEBI" id="CHEBI:61977"/>
        <dbReference type="EC" id="3.1.3.16"/>
    </reaction>
</comment>
<dbReference type="OrthoDB" id="1930084at2759"/>
<sequence length="419" mass="46507">MAKDSDVPQPGAARLSKGAGPDEWLESAKQCKYLPEADMKRLCEIVKECLMEESNIQPVRTPVTVCGDIHGQFYDLLELFKVAGGMPNDTLAVRPTVPTKTISAADIEPPTTITDPKAKRKMKRRFQADANYTATSPGEGDEEGEEEEEEERGRSRSVTGRRSTDDDSDGGSRRNVSGSGGNGQQNYVFLGDFVDRGYFSLETFTLLMCLKAKYPDRVTLVRGNHESRQITQVYGFYEECQTKYGNASVWKACCQVFDFLALAAIIDGKVLCVHGGLSPEIRTLDQIRVVARAQEIPHEGAFCDLVWSDPEDVDTWAVSPRGAGWLFGDKVSSEFNHVNGLSLIARAHQLVNEGYKYHFKDKDVVTVWSAPNYCYRCGNVASIMSLQEDLSPKFTIFSAVPDHRRAVPAGRGTRGEYFL</sequence>
<dbReference type="EC" id="3.1.3.16" evidence="6"/>
<proteinExistence type="inferred from homology"/>
<dbReference type="RefSeq" id="XP_033580300.1">
    <property type="nucleotide sequence ID" value="XM_033719419.1"/>
</dbReference>
<dbReference type="AlphaFoldDB" id="A0A6A6YWN3"/>
<evidence type="ECO:0000259" key="8">
    <source>
        <dbReference type="PROSITE" id="PS00125"/>
    </source>
</evidence>
<evidence type="ECO:0000256" key="1">
    <source>
        <dbReference type="ARBA" id="ARBA00022723"/>
    </source>
</evidence>
<organism evidence="9">
    <name type="scientific">Mytilinidion resinicola</name>
    <dbReference type="NCBI Taxonomy" id="574789"/>
    <lineage>
        <taxon>Eukaryota</taxon>
        <taxon>Fungi</taxon>
        <taxon>Dikarya</taxon>
        <taxon>Ascomycota</taxon>
        <taxon>Pezizomycotina</taxon>
        <taxon>Dothideomycetes</taxon>
        <taxon>Pleosporomycetidae</taxon>
        <taxon>Mytilinidiales</taxon>
        <taxon>Mytilinidiaceae</taxon>
        <taxon>Mytilinidion</taxon>
    </lineage>
</organism>
<evidence type="ECO:0000256" key="5">
    <source>
        <dbReference type="PIRSR" id="PIRSR033096-1"/>
    </source>
</evidence>
<feature type="region of interest" description="Disordered" evidence="7">
    <location>
        <begin position="102"/>
        <end position="181"/>
    </location>
</feature>
<keyword evidence="2 6" id="KW-0378">Hydrolase</keyword>
<dbReference type="SMART" id="SM00156">
    <property type="entry name" value="PP2Ac"/>
    <property type="match status" value="1"/>
</dbReference>
<gene>
    <name evidence="9 11" type="ORF">BDZ99DRAFT_460590</name>
</gene>
<feature type="compositionally biased region" description="Acidic residues" evidence="7">
    <location>
        <begin position="139"/>
        <end position="150"/>
    </location>
</feature>
<reference evidence="11" key="2">
    <citation type="submission" date="2020-04" db="EMBL/GenBank/DDBJ databases">
        <authorList>
            <consortium name="NCBI Genome Project"/>
        </authorList>
    </citation>
    <scope>NUCLEOTIDE SEQUENCE</scope>
    <source>
        <strain evidence="11">CBS 304.34</strain>
    </source>
</reference>
<keyword evidence="1" id="KW-0479">Metal-binding</keyword>
<dbReference type="SUPFAM" id="SSF56300">
    <property type="entry name" value="Metallo-dependent phosphatases"/>
    <property type="match status" value="1"/>
</dbReference>
<comment type="similarity">
    <text evidence="6">Belongs to the PPP phosphatase family.</text>
</comment>
<dbReference type="GO" id="GO:0046872">
    <property type="term" value="F:metal ion binding"/>
    <property type="evidence" value="ECO:0007669"/>
    <property type="project" value="UniProtKB-KW"/>
</dbReference>
<feature type="domain" description="Serine/threonine specific protein phosphatases" evidence="8">
    <location>
        <begin position="221"/>
        <end position="226"/>
    </location>
</feature>
<evidence type="ECO:0000256" key="2">
    <source>
        <dbReference type="ARBA" id="ARBA00022801"/>
    </source>
</evidence>
<dbReference type="Gene3D" id="3.60.21.10">
    <property type="match status" value="2"/>
</dbReference>
<dbReference type="PIRSF" id="PIRSF033096">
    <property type="entry name" value="PPPtase_5"/>
    <property type="match status" value="1"/>
</dbReference>
<evidence type="ECO:0000313" key="10">
    <source>
        <dbReference type="Proteomes" id="UP000504636"/>
    </source>
</evidence>
<dbReference type="InterPro" id="IPR047129">
    <property type="entry name" value="PPA2-like"/>
</dbReference>
<evidence type="ECO:0000256" key="7">
    <source>
        <dbReference type="SAM" id="MobiDB-lite"/>
    </source>
</evidence>
<dbReference type="CDD" id="cd07415">
    <property type="entry name" value="MPP_PP2A_PP4_PP6"/>
    <property type="match status" value="1"/>
</dbReference>
<evidence type="ECO:0000256" key="6">
    <source>
        <dbReference type="RuleBase" id="RU004273"/>
    </source>
</evidence>
<dbReference type="PROSITE" id="PS00125">
    <property type="entry name" value="SER_THR_PHOSPHATASE"/>
    <property type="match status" value="1"/>
</dbReference>
<feature type="active site" description="Proton donor/acceptor" evidence="5">
    <location>
        <position position="225"/>
    </location>
</feature>
<dbReference type="Pfam" id="PF00149">
    <property type="entry name" value="Metallophos"/>
    <property type="match status" value="1"/>
</dbReference>
<evidence type="ECO:0000256" key="3">
    <source>
        <dbReference type="ARBA" id="ARBA00023211"/>
    </source>
</evidence>
<dbReference type="InterPro" id="IPR029052">
    <property type="entry name" value="Metallo-depent_PP-like"/>
</dbReference>
<accession>A0A6A6YWN3</accession>
<dbReference type="InterPro" id="IPR006186">
    <property type="entry name" value="Ser/Thr-sp_prot-phosphatase"/>
</dbReference>
<dbReference type="PRINTS" id="PR00114">
    <property type="entry name" value="STPHPHTASE"/>
</dbReference>
<name>A0A6A6YWN3_9PEZI</name>
<dbReference type="EMBL" id="MU003696">
    <property type="protein sequence ID" value="KAF2813336.1"/>
    <property type="molecule type" value="Genomic_DNA"/>
</dbReference>
<dbReference type="GeneID" id="54460312"/>
<dbReference type="InterPro" id="IPR004843">
    <property type="entry name" value="Calcineurin-like_PHP"/>
</dbReference>
<keyword evidence="3" id="KW-0464">Manganese</keyword>
<reference evidence="11" key="3">
    <citation type="submission" date="2025-04" db="UniProtKB">
        <authorList>
            <consortium name="RefSeq"/>
        </authorList>
    </citation>
    <scope>IDENTIFICATION</scope>
    <source>
        <strain evidence="11">CBS 304.34</strain>
    </source>
</reference>
<keyword evidence="10" id="KW-1185">Reference proteome</keyword>
<feature type="region of interest" description="Disordered" evidence="7">
    <location>
        <begin position="1"/>
        <end position="21"/>
    </location>
</feature>
<evidence type="ECO:0000256" key="4">
    <source>
        <dbReference type="ARBA" id="ARBA00048336"/>
    </source>
</evidence>
<reference evidence="9 11" key="1">
    <citation type="journal article" date="2020" name="Stud. Mycol.">
        <title>101 Dothideomycetes genomes: a test case for predicting lifestyles and emergence of pathogens.</title>
        <authorList>
            <person name="Haridas S."/>
            <person name="Albert R."/>
            <person name="Binder M."/>
            <person name="Bloem J."/>
            <person name="Labutti K."/>
            <person name="Salamov A."/>
            <person name="Andreopoulos B."/>
            <person name="Baker S."/>
            <person name="Barry K."/>
            <person name="Bills G."/>
            <person name="Bluhm B."/>
            <person name="Cannon C."/>
            <person name="Castanera R."/>
            <person name="Culley D."/>
            <person name="Daum C."/>
            <person name="Ezra D."/>
            <person name="Gonzalez J."/>
            <person name="Henrissat B."/>
            <person name="Kuo A."/>
            <person name="Liang C."/>
            <person name="Lipzen A."/>
            <person name="Lutzoni F."/>
            <person name="Magnuson J."/>
            <person name="Mondo S."/>
            <person name="Nolan M."/>
            <person name="Ohm R."/>
            <person name="Pangilinan J."/>
            <person name="Park H.-J."/>
            <person name="Ramirez L."/>
            <person name="Alfaro M."/>
            <person name="Sun H."/>
            <person name="Tritt A."/>
            <person name="Yoshinaga Y."/>
            <person name="Zwiers L.-H."/>
            <person name="Turgeon B."/>
            <person name="Goodwin S."/>
            <person name="Spatafora J."/>
            <person name="Crous P."/>
            <person name="Grigoriev I."/>
        </authorList>
    </citation>
    <scope>NUCLEOTIDE SEQUENCE</scope>
    <source>
        <strain evidence="9 11">CBS 304.34</strain>
    </source>
</reference>
<dbReference type="PANTHER" id="PTHR45619">
    <property type="entry name" value="SERINE/THREONINE-PROTEIN PHOSPHATASE PP2A-RELATED"/>
    <property type="match status" value="1"/>
</dbReference>
<protein>
    <recommendedName>
        <fullName evidence="6">Serine/threonine-protein phosphatase</fullName>
        <ecNumber evidence="6">3.1.3.16</ecNumber>
    </recommendedName>
</protein>
<dbReference type="Proteomes" id="UP000504636">
    <property type="component" value="Unplaced"/>
</dbReference>
<dbReference type="GO" id="GO:0004722">
    <property type="term" value="F:protein serine/threonine phosphatase activity"/>
    <property type="evidence" value="ECO:0007669"/>
    <property type="project" value="UniProtKB-EC"/>
</dbReference>